<dbReference type="EMBL" id="JANARS010000003">
    <property type="protein sequence ID" value="MCP3421815.1"/>
    <property type="molecule type" value="Genomic_DNA"/>
</dbReference>
<comment type="caution">
    <text evidence="5">The sequence shown here is derived from an EMBL/GenBank/DDBJ whole genome shotgun (WGS) entry which is preliminary data.</text>
</comment>
<keyword evidence="2" id="KW-0325">Glycoprotein</keyword>
<evidence type="ECO:0000256" key="3">
    <source>
        <dbReference type="SAM" id="MobiDB-lite"/>
    </source>
</evidence>
<protein>
    <submittedName>
        <fullName evidence="5">Sulfotransferase domain-containing protein</fullName>
    </submittedName>
</protein>
<keyword evidence="1" id="KW-0808">Transferase</keyword>
<proteinExistence type="predicted"/>
<dbReference type="RefSeq" id="WP_254181027.1">
    <property type="nucleotide sequence ID" value="NZ_JANARS010000003.1"/>
</dbReference>
<dbReference type="Gene3D" id="3.40.50.300">
    <property type="entry name" value="P-loop containing nucleotide triphosphate hydrolases"/>
    <property type="match status" value="1"/>
</dbReference>
<name>A0ABT1KVM3_9ACTN</name>
<dbReference type="InterPro" id="IPR037359">
    <property type="entry name" value="NST/OST"/>
</dbReference>
<evidence type="ECO:0000259" key="4">
    <source>
        <dbReference type="Pfam" id="PF00685"/>
    </source>
</evidence>
<dbReference type="SUPFAM" id="SSF52540">
    <property type="entry name" value="P-loop containing nucleoside triphosphate hydrolases"/>
    <property type="match status" value="1"/>
</dbReference>
<sequence>MNVSDATPPGSPDSPGSPGEPLGTMAYNFAVVGVQKGGTSTLAVTLNQHRLVCQAPDKERHYFDDEEVDWSAPDYDRDYTAPRRARVHRLLGDASPTYLYWPHALERMRAYKPDMPLVAVFRDPLERLFSHWVMLRSRNLAWPDWPDFLTEWPHTSLPDEVPDDVRTMRWRHMTGLARGFYGEQLQRGFELFDQRQWLLLELRTMLADFPATVDRTTDFLDLPRFERVPPLQNWHAGADQVPGTAPTADDLARVAEVYAKDLALFEELSGIDTSAWPTRLVLDGQLDPGELAARFARKVATG</sequence>
<keyword evidence="6" id="KW-1185">Reference proteome</keyword>
<organism evidence="5 6">
    <name type="scientific">Nocardioides pinisoli</name>
    <dbReference type="NCBI Taxonomy" id="2950279"/>
    <lineage>
        <taxon>Bacteria</taxon>
        <taxon>Bacillati</taxon>
        <taxon>Actinomycetota</taxon>
        <taxon>Actinomycetes</taxon>
        <taxon>Propionibacteriales</taxon>
        <taxon>Nocardioidaceae</taxon>
        <taxon>Nocardioides</taxon>
    </lineage>
</organism>
<evidence type="ECO:0000313" key="5">
    <source>
        <dbReference type="EMBL" id="MCP3421815.1"/>
    </source>
</evidence>
<reference evidence="5 6" key="1">
    <citation type="submission" date="2022-06" db="EMBL/GenBank/DDBJ databases">
        <authorList>
            <person name="So Y."/>
        </authorList>
    </citation>
    <scope>NUCLEOTIDE SEQUENCE [LARGE SCALE GENOMIC DNA]</scope>
    <source>
        <strain evidence="5 6">STR3</strain>
    </source>
</reference>
<dbReference type="InterPro" id="IPR000863">
    <property type="entry name" value="Sulfotransferase_dom"/>
</dbReference>
<gene>
    <name evidence="5" type="ORF">NCI01_08425</name>
</gene>
<dbReference type="PANTHER" id="PTHR10605:SF56">
    <property type="entry name" value="BIFUNCTIONAL HEPARAN SULFATE N-DEACETYLASE_N-SULFOTRANSFERASE"/>
    <property type="match status" value="1"/>
</dbReference>
<dbReference type="Proteomes" id="UP001204524">
    <property type="component" value="Unassembled WGS sequence"/>
</dbReference>
<dbReference type="InterPro" id="IPR027417">
    <property type="entry name" value="P-loop_NTPase"/>
</dbReference>
<evidence type="ECO:0000313" key="6">
    <source>
        <dbReference type="Proteomes" id="UP001204524"/>
    </source>
</evidence>
<evidence type="ECO:0000256" key="2">
    <source>
        <dbReference type="ARBA" id="ARBA00023180"/>
    </source>
</evidence>
<feature type="region of interest" description="Disordered" evidence="3">
    <location>
        <begin position="1"/>
        <end position="22"/>
    </location>
</feature>
<accession>A0ABT1KVM3</accession>
<feature type="domain" description="Sulfotransferase" evidence="4">
    <location>
        <begin position="31"/>
        <end position="223"/>
    </location>
</feature>
<dbReference type="Pfam" id="PF00685">
    <property type="entry name" value="Sulfotransfer_1"/>
    <property type="match status" value="1"/>
</dbReference>
<dbReference type="PANTHER" id="PTHR10605">
    <property type="entry name" value="HEPARAN SULFATE SULFOTRANSFERASE"/>
    <property type="match status" value="1"/>
</dbReference>
<evidence type="ECO:0000256" key="1">
    <source>
        <dbReference type="ARBA" id="ARBA00022679"/>
    </source>
</evidence>